<organism evidence="2 3">
    <name type="scientific">Streptomyces tendae</name>
    <dbReference type="NCBI Taxonomy" id="1932"/>
    <lineage>
        <taxon>Bacteria</taxon>
        <taxon>Bacillati</taxon>
        <taxon>Actinomycetota</taxon>
        <taxon>Actinomycetes</taxon>
        <taxon>Kitasatosporales</taxon>
        <taxon>Streptomycetaceae</taxon>
        <taxon>Streptomyces</taxon>
    </lineage>
</organism>
<proteinExistence type="predicted"/>
<protein>
    <submittedName>
        <fullName evidence="2">Uncharacterized protein</fullName>
    </submittedName>
</protein>
<name>A0ABX5ZXV7_STRTE</name>
<feature type="region of interest" description="Disordered" evidence="1">
    <location>
        <begin position="1"/>
        <end position="63"/>
    </location>
</feature>
<dbReference type="Proteomes" id="UP000324308">
    <property type="component" value="Chromosome"/>
</dbReference>
<evidence type="ECO:0000313" key="2">
    <source>
        <dbReference type="EMBL" id="QER89456.1"/>
    </source>
</evidence>
<sequence>MRHTVRRSPRGVERTAADGPVTRRAPARTGRRAAADGAARPRCARTTTRIPPKVPERTSDSGR</sequence>
<feature type="compositionally biased region" description="Low complexity" evidence="1">
    <location>
        <begin position="35"/>
        <end position="51"/>
    </location>
</feature>
<reference evidence="2 3" key="1">
    <citation type="submission" date="2019-09" db="EMBL/GenBank/DDBJ databases">
        <title>Draft genome sequence of the Ebosin-producing strain Streptomyces sp. 139.</title>
        <authorList>
            <person name="Ai L."/>
            <person name="Geng M."/>
            <person name="Ma M."/>
            <person name="Bai L."/>
        </authorList>
    </citation>
    <scope>NUCLEOTIDE SEQUENCE [LARGE SCALE GENOMIC DNA]</scope>
    <source>
        <strain evidence="2 3">139</strain>
    </source>
</reference>
<accession>A0ABX5ZXV7</accession>
<feature type="compositionally biased region" description="Basic and acidic residues" evidence="1">
    <location>
        <begin position="54"/>
        <end position="63"/>
    </location>
</feature>
<dbReference type="EMBL" id="CP043959">
    <property type="protein sequence ID" value="QER89456.1"/>
    <property type="molecule type" value="Genomic_DNA"/>
</dbReference>
<gene>
    <name evidence="2" type="ORF">F3L20_29525</name>
</gene>
<evidence type="ECO:0000313" key="3">
    <source>
        <dbReference type="Proteomes" id="UP000324308"/>
    </source>
</evidence>
<keyword evidence="3" id="KW-1185">Reference proteome</keyword>
<evidence type="ECO:0000256" key="1">
    <source>
        <dbReference type="SAM" id="MobiDB-lite"/>
    </source>
</evidence>